<comment type="similarity">
    <text evidence="2">Belongs to the glycosyl hydrolase 88 family.</text>
</comment>
<sequence>MEESLSQVSETPPSSIAATGDETKSRKSSLRSEVASNDADHSPFWTQAQEDFLPELFSENVVAKIWGIAAEALWQNHPPESAPEYTQPPNGTTYSNTDIDFWTSGFFPGSLYLLLERAELYPNHFPQAKLHKAKLLYASRWWSENLHAQAKRTDTHDLGFMIQPSFQKDYELTGNDRSFQTLVTAAESLASRYDERVGAIRSWDVCRTKRYKFEDPSKDYLVIIDNMLNLDLLLYVASKTGNARLANIAITHASTTLKHHIREDWSTVHVVNFDQHSGKVKDKFTNQGYWDDSTWSRGQAWGVLGFAQVYGWTKRKEFLDASKRLARYFLSRLPADGVPHWDFDAPRPTYRDTSAAMIFVSGVLEIYKHCSGPLEGAEWLYAAKKIINSVLKMSLSPRARFLKDGKVDMGGFDAILKNATINNYEYAPRRWADHGLVYADYFLLQVGNKLLSLGLLE</sequence>
<organism evidence="4 5">
    <name type="scientific">Morchella conica CCBAS932</name>
    <dbReference type="NCBI Taxonomy" id="1392247"/>
    <lineage>
        <taxon>Eukaryota</taxon>
        <taxon>Fungi</taxon>
        <taxon>Dikarya</taxon>
        <taxon>Ascomycota</taxon>
        <taxon>Pezizomycotina</taxon>
        <taxon>Pezizomycetes</taxon>
        <taxon>Pezizales</taxon>
        <taxon>Morchellaceae</taxon>
        <taxon>Morchella</taxon>
    </lineage>
</organism>
<keyword evidence="4" id="KW-0326">Glycosidase</keyword>
<dbReference type="Gene3D" id="1.50.10.10">
    <property type="match status" value="1"/>
</dbReference>
<evidence type="ECO:0000313" key="5">
    <source>
        <dbReference type="Proteomes" id="UP000277580"/>
    </source>
</evidence>
<keyword evidence="1" id="KW-0378">Hydrolase</keyword>
<proteinExistence type="inferred from homology"/>
<dbReference type="PANTHER" id="PTHR36845">
    <property type="entry name" value="HYDROLASE, PUTATIVE (AFU_ORTHOLOGUE AFUA_7G05090)-RELATED"/>
    <property type="match status" value="1"/>
</dbReference>
<name>A0A3N4L4S5_9PEZI</name>
<evidence type="ECO:0000256" key="1">
    <source>
        <dbReference type="ARBA" id="ARBA00022801"/>
    </source>
</evidence>
<dbReference type="EMBL" id="ML119107">
    <property type="protein sequence ID" value="RPB16778.1"/>
    <property type="molecule type" value="Genomic_DNA"/>
</dbReference>
<evidence type="ECO:0000256" key="3">
    <source>
        <dbReference type="SAM" id="MobiDB-lite"/>
    </source>
</evidence>
<dbReference type="Proteomes" id="UP000277580">
    <property type="component" value="Unassembled WGS sequence"/>
</dbReference>
<protein>
    <submittedName>
        <fullName evidence="4">Six-hairpin glycosidase</fullName>
    </submittedName>
</protein>
<dbReference type="PANTHER" id="PTHR36845:SF1">
    <property type="entry name" value="HYDROLASE, PUTATIVE (AFU_ORTHOLOGUE AFUA_7G05090)-RELATED"/>
    <property type="match status" value="1"/>
</dbReference>
<dbReference type="InterPro" id="IPR008928">
    <property type="entry name" value="6-hairpin_glycosidase_sf"/>
</dbReference>
<evidence type="ECO:0000256" key="2">
    <source>
        <dbReference type="ARBA" id="ARBA00038358"/>
    </source>
</evidence>
<dbReference type="InterPro" id="IPR012341">
    <property type="entry name" value="6hp_glycosidase-like_sf"/>
</dbReference>
<feature type="compositionally biased region" description="Polar residues" evidence="3">
    <location>
        <begin position="1"/>
        <end position="17"/>
    </location>
</feature>
<gene>
    <name evidence="4" type="ORF">P167DRAFT_515957</name>
</gene>
<dbReference type="GO" id="GO:0052757">
    <property type="term" value="F:chondroitin hydrolase activity"/>
    <property type="evidence" value="ECO:0007669"/>
    <property type="project" value="TreeGrafter"/>
</dbReference>
<evidence type="ECO:0000313" key="4">
    <source>
        <dbReference type="EMBL" id="RPB16778.1"/>
    </source>
</evidence>
<dbReference type="AlphaFoldDB" id="A0A3N4L4S5"/>
<dbReference type="SUPFAM" id="SSF48208">
    <property type="entry name" value="Six-hairpin glycosidases"/>
    <property type="match status" value="1"/>
</dbReference>
<dbReference type="InterPro" id="IPR052369">
    <property type="entry name" value="UG_Glycosaminoglycan_Hydrolase"/>
</dbReference>
<dbReference type="GO" id="GO:0000272">
    <property type="term" value="P:polysaccharide catabolic process"/>
    <property type="evidence" value="ECO:0007669"/>
    <property type="project" value="TreeGrafter"/>
</dbReference>
<dbReference type="OrthoDB" id="2317065at2759"/>
<dbReference type="STRING" id="1392247.A0A3N4L4S5"/>
<keyword evidence="5" id="KW-1185">Reference proteome</keyword>
<dbReference type="InParanoid" id="A0A3N4L4S5"/>
<reference evidence="4 5" key="1">
    <citation type="journal article" date="2018" name="Nat. Ecol. Evol.">
        <title>Pezizomycetes genomes reveal the molecular basis of ectomycorrhizal truffle lifestyle.</title>
        <authorList>
            <person name="Murat C."/>
            <person name="Payen T."/>
            <person name="Noel B."/>
            <person name="Kuo A."/>
            <person name="Morin E."/>
            <person name="Chen J."/>
            <person name="Kohler A."/>
            <person name="Krizsan K."/>
            <person name="Balestrini R."/>
            <person name="Da Silva C."/>
            <person name="Montanini B."/>
            <person name="Hainaut M."/>
            <person name="Levati E."/>
            <person name="Barry K.W."/>
            <person name="Belfiori B."/>
            <person name="Cichocki N."/>
            <person name="Clum A."/>
            <person name="Dockter R.B."/>
            <person name="Fauchery L."/>
            <person name="Guy J."/>
            <person name="Iotti M."/>
            <person name="Le Tacon F."/>
            <person name="Lindquist E.A."/>
            <person name="Lipzen A."/>
            <person name="Malagnac F."/>
            <person name="Mello A."/>
            <person name="Molinier V."/>
            <person name="Miyauchi S."/>
            <person name="Poulain J."/>
            <person name="Riccioni C."/>
            <person name="Rubini A."/>
            <person name="Sitrit Y."/>
            <person name="Splivallo R."/>
            <person name="Traeger S."/>
            <person name="Wang M."/>
            <person name="Zifcakova L."/>
            <person name="Wipf D."/>
            <person name="Zambonelli A."/>
            <person name="Paolocci F."/>
            <person name="Nowrousian M."/>
            <person name="Ottonello S."/>
            <person name="Baldrian P."/>
            <person name="Spatafora J.W."/>
            <person name="Henrissat B."/>
            <person name="Nagy L.G."/>
            <person name="Aury J.M."/>
            <person name="Wincker P."/>
            <person name="Grigoriev I.V."/>
            <person name="Bonfante P."/>
            <person name="Martin F.M."/>
        </authorList>
    </citation>
    <scope>NUCLEOTIDE SEQUENCE [LARGE SCALE GENOMIC DNA]</scope>
    <source>
        <strain evidence="4 5">CCBAS932</strain>
    </source>
</reference>
<accession>A0A3N4L4S5</accession>
<feature type="region of interest" description="Disordered" evidence="3">
    <location>
        <begin position="1"/>
        <end position="41"/>
    </location>
</feature>